<accession>A0A166X7H9</accession>
<comment type="caution">
    <text evidence="1">The sequence shown here is derived from an EMBL/GenBank/DDBJ whole genome shotgun (WGS) entry which is preliminary data.</text>
</comment>
<keyword evidence="2" id="KW-1185">Reference proteome</keyword>
<reference evidence="1 2" key="1">
    <citation type="submission" date="2013-07" db="EMBL/GenBank/DDBJ databases">
        <title>Comparative Genomic and Metabolomic Analysis of Twelve Strains of Pseudoalteromonas luteoviolacea.</title>
        <authorList>
            <person name="Vynne N.G."/>
            <person name="Mansson M."/>
            <person name="Gram L."/>
        </authorList>
    </citation>
    <scope>NUCLEOTIDE SEQUENCE [LARGE SCALE GENOMIC DNA]</scope>
    <source>
        <strain evidence="1 2">DSM 6061</strain>
    </source>
</reference>
<dbReference type="PROSITE" id="PS51257">
    <property type="entry name" value="PROKAR_LIPOPROTEIN"/>
    <property type="match status" value="1"/>
</dbReference>
<dbReference type="AlphaFoldDB" id="A0A166X7H9"/>
<name>A0A166X7H9_9GAMM</name>
<evidence type="ECO:0000313" key="2">
    <source>
        <dbReference type="Proteomes" id="UP000076643"/>
    </source>
</evidence>
<dbReference type="EMBL" id="AUYB01000098">
    <property type="protein sequence ID" value="KZN39769.1"/>
    <property type="molecule type" value="Genomic_DNA"/>
</dbReference>
<dbReference type="Proteomes" id="UP000076643">
    <property type="component" value="Unassembled WGS sequence"/>
</dbReference>
<evidence type="ECO:0000313" key="1">
    <source>
        <dbReference type="EMBL" id="KZN39769.1"/>
    </source>
</evidence>
<protein>
    <submittedName>
        <fullName evidence="1">Uncharacterized protein</fullName>
    </submittedName>
</protein>
<gene>
    <name evidence="1" type="ORF">N475_13500</name>
</gene>
<proteinExistence type="predicted"/>
<sequence>MRKKVKDKVKYLSLTLLFIPNVSGACWPHLRGQHEIMKQPLNHAKWLLDGLIEALK</sequence>
<organism evidence="1 2">
    <name type="scientific">Pseudoalteromonas luteoviolacea DSM 6061</name>
    <dbReference type="NCBI Taxonomy" id="1365250"/>
    <lineage>
        <taxon>Bacteria</taxon>
        <taxon>Pseudomonadati</taxon>
        <taxon>Pseudomonadota</taxon>
        <taxon>Gammaproteobacteria</taxon>
        <taxon>Alteromonadales</taxon>
        <taxon>Pseudoalteromonadaceae</taxon>
        <taxon>Pseudoalteromonas</taxon>
    </lineage>
</organism>